<proteinExistence type="inferred from homology"/>
<comment type="caution">
    <text evidence="6">The sequence shown here is derived from an EMBL/GenBank/DDBJ whole genome shotgun (WGS) entry which is preliminary data.</text>
</comment>
<sequence length="201" mass="21985">MADPKWNLRMYPRTLEQNVALGLVAASDEAKVGASQGTAKISLDNIGEDDKDSEAVAGGAEGSNEEIFVFHGTCSSCGHPLNTLMKKVNIPYFKDVLIMSTNCDRCRYRDNEVISSAAISEKGKKIMLKVEDKDDMSRDILKSETAGLTIPEIDLVLTHGTLGSQFTTLEGILEQVYEKLSEKVVMGRDSSEGSERSLDNF</sequence>
<evidence type="ECO:0000256" key="2">
    <source>
        <dbReference type="ARBA" id="ARBA00022723"/>
    </source>
</evidence>
<feature type="domain" description="Zinc finger ZPR1-type" evidence="5">
    <location>
        <begin position="72"/>
        <end position="200"/>
    </location>
</feature>
<evidence type="ECO:0000259" key="5">
    <source>
        <dbReference type="SMART" id="SM00709"/>
    </source>
</evidence>
<dbReference type="Pfam" id="PF22794">
    <property type="entry name" value="jr-ZPR1"/>
    <property type="match status" value="1"/>
</dbReference>
<dbReference type="Proteomes" id="UP001465976">
    <property type="component" value="Unassembled WGS sequence"/>
</dbReference>
<dbReference type="GO" id="GO:0008270">
    <property type="term" value="F:zinc ion binding"/>
    <property type="evidence" value="ECO:0007669"/>
    <property type="project" value="UniProtKB-KW"/>
</dbReference>
<dbReference type="InterPro" id="IPR004457">
    <property type="entry name" value="Znf_ZPR1"/>
</dbReference>
<reference evidence="6 7" key="1">
    <citation type="submission" date="2024-02" db="EMBL/GenBank/DDBJ databases">
        <title>A draft genome for the cacao thread blight pathogen Marasmius crinis-equi.</title>
        <authorList>
            <person name="Cohen S.P."/>
            <person name="Baruah I.K."/>
            <person name="Amoako-Attah I."/>
            <person name="Bukari Y."/>
            <person name="Meinhardt L.W."/>
            <person name="Bailey B.A."/>
        </authorList>
    </citation>
    <scope>NUCLEOTIDE SEQUENCE [LARGE SCALE GENOMIC DNA]</scope>
    <source>
        <strain evidence="6 7">GH-76</strain>
    </source>
</reference>
<accession>A0ABR3F2U2</accession>
<protein>
    <submittedName>
        <fullName evidence="6">Nucleolar zinc-finger protein</fullName>
    </submittedName>
</protein>
<dbReference type="PANTHER" id="PTHR10876">
    <property type="entry name" value="ZINC FINGER PROTEIN ZPR1"/>
    <property type="match status" value="1"/>
</dbReference>
<dbReference type="SMART" id="SM00709">
    <property type="entry name" value="Zpr1"/>
    <property type="match status" value="1"/>
</dbReference>
<name>A0ABR3F2U2_9AGAR</name>
<evidence type="ECO:0000256" key="1">
    <source>
        <dbReference type="ARBA" id="ARBA00008354"/>
    </source>
</evidence>
<organism evidence="6 7">
    <name type="scientific">Marasmius crinis-equi</name>
    <dbReference type="NCBI Taxonomy" id="585013"/>
    <lineage>
        <taxon>Eukaryota</taxon>
        <taxon>Fungi</taxon>
        <taxon>Dikarya</taxon>
        <taxon>Basidiomycota</taxon>
        <taxon>Agaricomycotina</taxon>
        <taxon>Agaricomycetes</taxon>
        <taxon>Agaricomycetidae</taxon>
        <taxon>Agaricales</taxon>
        <taxon>Marasmiineae</taxon>
        <taxon>Marasmiaceae</taxon>
        <taxon>Marasmius</taxon>
    </lineage>
</organism>
<dbReference type="InterPro" id="IPR056180">
    <property type="entry name" value="ZPR1_jr_dom"/>
</dbReference>
<keyword evidence="7" id="KW-1185">Reference proteome</keyword>
<keyword evidence="2" id="KW-0479">Metal-binding</keyword>
<dbReference type="Gene3D" id="2.60.120.1040">
    <property type="entry name" value="ZPR1, A/B domain"/>
    <property type="match status" value="1"/>
</dbReference>
<evidence type="ECO:0000256" key="4">
    <source>
        <dbReference type="ARBA" id="ARBA00022833"/>
    </source>
</evidence>
<dbReference type="InterPro" id="IPR040141">
    <property type="entry name" value="ZPR1"/>
</dbReference>
<keyword evidence="3 6" id="KW-0863">Zinc-finger</keyword>
<keyword evidence="4" id="KW-0862">Zinc</keyword>
<dbReference type="NCBIfam" id="TIGR00310">
    <property type="entry name" value="ZPR1_znf"/>
    <property type="match status" value="1"/>
</dbReference>
<dbReference type="InterPro" id="IPR042451">
    <property type="entry name" value="ZPR1_A/B_dom"/>
</dbReference>
<dbReference type="Gene3D" id="2.20.25.420">
    <property type="entry name" value="ZPR1, zinc finger domain"/>
    <property type="match status" value="1"/>
</dbReference>
<dbReference type="Pfam" id="PF03367">
    <property type="entry name" value="Zn_ribbon_ZPR1"/>
    <property type="match status" value="1"/>
</dbReference>
<dbReference type="EMBL" id="JBAHYK010001101">
    <property type="protein sequence ID" value="KAL0569514.1"/>
    <property type="molecule type" value="Genomic_DNA"/>
</dbReference>
<gene>
    <name evidence="6" type="primary">ZPR1_1</name>
    <name evidence="6" type="ORF">V5O48_012444</name>
</gene>
<evidence type="ECO:0000313" key="7">
    <source>
        <dbReference type="Proteomes" id="UP001465976"/>
    </source>
</evidence>
<dbReference type="InterPro" id="IPR042452">
    <property type="entry name" value="ZPR1_Znf1/2"/>
</dbReference>
<evidence type="ECO:0000256" key="3">
    <source>
        <dbReference type="ARBA" id="ARBA00022771"/>
    </source>
</evidence>
<evidence type="ECO:0000313" key="6">
    <source>
        <dbReference type="EMBL" id="KAL0569514.1"/>
    </source>
</evidence>
<dbReference type="PANTHER" id="PTHR10876:SF0">
    <property type="entry name" value="ZINC FINGER PROTEIN ZPR1"/>
    <property type="match status" value="1"/>
</dbReference>
<comment type="similarity">
    <text evidence="1">Belongs to the ZPR1 family.</text>
</comment>